<feature type="compositionally biased region" description="Low complexity" evidence="1">
    <location>
        <begin position="97"/>
        <end position="109"/>
    </location>
</feature>
<gene>
    <name evidence="2 4" type="ORF">P152DRAFT_284168</name>
</gene>
<keyword evidence="3" id="KW-1185">Reference proteome</keyword>
<dbReference type="RefSeq" id="XP_033529536.1">
    <property type="nucleotide sequence ID" value="XM_033674949.1"/>
</dbReference>
<protein>
    <recommendedName>
        <fullName evidence="5">Nucleic acid-binding protein</fullName>
    </recommendedName>
</protein>
<evidence type="ECO:0008006" key="5">
    <source>
        <dbReference type="Google" id="ProtNLM"/>
    </source>
</evidence>
<dbReference type="EMBL" id="ML975201">
    <property type="protein sequence ID" value="KAF1807905.1"/>
    <property type="molecule type" value="Genomic_DNA"/>
</dbReference>
<reference evidence="2 4" key="1">
    <citation type="submission" date="2020-01" db="EMBL/GenBank/DDBJ databases">
        <authorList>
            <consortium name="DOE Joint Genome Institute"/>
            <person name="Haridas S."/>
            <person name="Albert R."/>
            <person name="Binder M."/>
            <person name="Bloem J."/>
            <person name="Labutti K."/>
            <person name="Salamov A."/>
            <person name="Andreopoulos B."/>
            <person name="Baker S.E."/>
            <person name="Barry K."/>
            <person name="Bills G."/>
            <person name="Bluhm B.H."/>
            <person name="Cannon C."/>
            <person name="Castanera R."/>
            <person name="Culley D.E."/>
            <person name="Daum C."/>
            <person name="Ezra D."/>
            <person name="Gonzalez J.B."/>
            <person name="Henrissat B."/>
            <person name="Kuo A."/>
            <person name="Liang C."/>
            <person name="Lipzen A."/>
            <person name="Lutzoni F."/>
            <person name="Magnuson J."/>
            <person name="Mondo S."/>
            <person name="Nolan M."/>
            <person name="Ohm R."/>
            <person name="Pangilinan J."/>
            <person name="Park H.-J."/>
            <person name="Ramirez L."/>
            <person name="Alfaro M."/>
            <person name="Sun H."/>
            <person name="Tritt A."/>
            <person name="Yoshinaga Y."/>
            <person name="Zwiers L.-H."/>
            <person name="Turgeon B.G."/>
            <person name="Goodwin S.B."/>
            <person name="Spatafora J.W."/>
            <person name="Crous P.W."/>
            <person name="Grigoriev I.V."/>
        </authorList>
    </citation>
    <scope>NUCLEOTIDE SEQUENCE</scope>
    <source>
        <strain evidence="2 4">CBS 781.70</strain>
    </source>
</reference>
<feature type="compositionally biased region" description="Low complexity" evidence="1">
    <location>
        <begin position="176"/>
        <end position="189"/>
    </location>
</feature>
<evidence type="ECO:0000313" key="4">
    <source>
        <dbReference type="RefSeq" id="XP_033529536.1"/>
    </source>
</evidence>
<dbReference type="GeneID" id="54415519"/>
<name>A0A6G1FPZ8_9PEZI</name>
<dbReference type="AlphaFoldDB" id="A0A6G1FPZ8"/>
<proteinExistence type="predicted"/>
<evidence type="ECO:0000313" key="2">
    <source>
        <dbReference type="EMBL" id="KAF1807905.1"/>
    </source>
</evidence>
<reference evidence="4" key="2">
    <citation type="submission" date="2020-04" db="EMBL/GenBank/DDBJ databases">
        <authorList>
            <consortium name="NCBI Genome Project"/>
        </authorList>
    </citation>
    <scope>NUCLEOTIDE SEQUENCE</scope>
    <source>
        <strain evidence="4">CBS 781.70</strain>
    </source>
</reference>
<accession>A0A6G1FPZ8</accession>
<reference evidence="4" key="3">
    <citation type="submission" date="2025-04" db="UniProtKB">
        <authorList>
            <consortium name="RefSeq"/>
        </authorList>
    </citation>
    <scope>IDENTIFICATION</scope>
    <source>
        <strain evidence="4">CBS 781.70</strain>
    </source>
</reference>
<organism evidence="2">
    <name type="scientific">Eremomyces bilateralis CBS 781.70</name>
    <dbReference type="NCBI Taxonomy" id="1392243"/>
    <lineage>
        <taxon>Eukaryota</taxon>
        <taxon>Fungi</taxon>
        <taxon>Dikarya</taxon>
        <taxon>Ascomycota</taxon>
        <taxon>Pezizomycotina</taxon>
        <taxon>Dothideomycetes</taxon>
        <taxon>Dothideomycetes incertae sedis</taxon>
        <taxon>Eremomycetales</taxon>
        <taxon>Eremomycetaceae</taxon>
        <taxon>Eremomyces</taxon>
    </lineage>
</organism>
<dbReference type="Proteomes" id="UP000504638">
    <property type="component" value="Unplaced"/>
</dbReference>
<evidence type="ECO:0000256" key="1">
    <source>
        <dbReference type="SAM" id="MobiDB-lite"/>
    </source>
</evidence>
<sequence length="205" mass="22261">MVTVVGSVSSRNDNSLDPTHARRFMIETSVYDASNAAPVPYSMACFLEDSKRWQKVKIPQAGTFLTLTAKVVGRTTDTNLLALRVLDLAYLPKLASAAPTTTPTTSSPSKRPNRWIARPTPSTPSKKPHRMGQVAGIPSPSDSSLHEIYPQHPDHITDSQSTPTSPSTTAHPEGFSNMSVPPSNSNSGSRPHRNRHPPKKFEAPD</sequence>
<feature type="region of interest" description="Disordered" evidence="1">
    <location>
        <begin position="97"/>
        <end position="205"/>
    </location>
</feature>
<feature type="compositionally biased region" description="Low complexity" evidence="1">
    <location>
        <begin position="159"/>
        <end position="169"/>
    </location>
</feature>
<dbReference type="OrthoDB" id="5068955at2759"/>
<evidence type="ECO:0000313" key="3">
    <source>
        <dbReference type="Proteomes" id="UP000504638"/>
    </source>
</evidence>